<dbReference type="SUPFAM" id="SSF55729">
    <property type="entry name" value="Acyl-CoA N-acyltransferases (Nat)"/>
    <property type="match status" value="1"/>
</dbReference>
<evidence type="ECO:0000256" key="5">
    <source>
        <dbReference type="ARBA" id="ARBA00023315"/>
    </source>
</evidence>
<dbReference type="InterPro" id="IPR045141">
    <property type="entry name" value="NAA60-like"/>
</dbReference>
<evidence type="ECO:0000313" key="12">
    <source>
        <dbReference type="EMBL" id="UYV76475.1"/>
    </source>
</evidence>
<keyword evidence="13" id="KW-1185">Reference proteome</keyword>
<dbReference type="EC" id="2.3.1.48" evidence="1"/>
<evidence type="ECO:0000256" key="1">
    <source>
        <dbReference type="ARBA" id="ARBA00013184"/>
    </source>
</evidence>
<comment type="catalytic activity">
    <reaction evidence="10">
        <text>N-terminal L-methionyl-[transmembrane protein] + acetyl-CoA = N-terminal N(alpha)-acetyl-L-methionyl-[transmembrane protein] + CoA + H(+)</text>
        <dbReference type="Rhea" id="RHEA:50604"/>
        <dbReference type="Rhea" id="RHEA-COMP:12745"/>
        <dbReference type="Rhea" id="RHEA-COMP:12746"/>
        <dbReference type="ChEBI" id="CHEBI:15378"/>
        <dbReference type="ChEBI" id="CHEBI:57287"/>
        <dbReference type="ChEBI" id="CHEBI:57288"/>
        <dbReference type="ChEBI" id="CHEBI:64731"/>
        <dbReference type="ChEBI" id="CHEBI:133414"/>
        <dbReference type="EC" id="2.3.1.259"/>
    </reaction>
</comment>
<feature type="domain" description="N-acetyltransferase" evidence="11">
    <location>
        <begin position="1"/>
        <end position="155"/>
    </location>
</feature>
<keyword evidence="2" id="KW-0808">Transferase</keyword>
<protein>
    <recommendedName>
        <fullName evidence="8">N-alpha-acetyltransferase 60</fullName>
        <ecNumber evidence="7">2.3.1.259</ecNumber>
        <ecNumber evidence="1">2.3.1.48</ecNumber>
    </recommendedName>
</protein>
<name>A0ABY6L9P5_9ARAC</name>
<evidence type="ECO:0000313" key="13">
    <source>
        <dbReference type="Proteomes" id="UP001235939"/>
    </source>
</evidence>
<keyword evidence="5" id="KW-0012">Acyltransferase</keyword>
<evidence type="ECO:0000256" key="10">
    <source>
        <dbReference type="ARBA" id="ARBA00048848"/>
    </source>
</evidence>
<dbReference type="InterPro" id="IPR016181">
    <property type="entry name" value="Acyl_CoA_acyltransferase"/>
</dbReference>
<organism evidence="12 13">
    <name type="scientific">Cordylochernes scorpioides</name>
    <dbReference type="NCBI Taxonomy" id="51811"/>
    <lineage>
        <taxon>Eukaryota</taxon>
        <taxon>Metazoa</taxon>
        <taxon>Ecdysozoa</taxon>
        <taxon>Arthropoda</taxon>
        <taxon>Chelicerata</taxon>
        <taxon>Arachnida</taxon>
        <taxon>Pseudoscorpiones</taxon>
        <taxon>Cheliferoidea</taxon>
        <taxon>Chernetidae</taxon>
        <taxon>Cordylochernes</taxon>
    </lineage>
</organism>
<evidence type="ECO:0000256" key="4">
    <source>
        <dbReference type="ARBA" id="ARBA00022853"/>
    </source>
</evidence>
<comment type="similarity">
    <text evidence="6">Belongs to the acetyltransferase family. NAA60 subfamily.</text>
</comment>
<comment type="catalytic activity">
    <reaction evidence="9">
        <text>L-lysyl-[protein] + acetyl-CoA = N(6)-acetyl-L-lysyl-[protein] + CoA + H(+)</text>
        <dbReference type="Rhea" id="RHEA:45948"/>
        <dbReference type="Rhea" id="RHEA-COMP:9752"/>
        <dbReference type="Rhea" id="RHEA-COMP:10731"/>
        <dbReference type="ChEBI" id="CHEBI:15378"/>
        <dbReference type="ChEBI" id="CHEBI:29969"/>
        <dbReference type="ChEBI" id="CHEBI:57287"/>
        <dbReference type="ChEBI" id="CHEBI:57288"/>
        <dbReference type="ChEBI" id="CHEBI:61930"/>
        <dbReference type="EC" id="2.3.1.48"/>
    </reaction>
</comment>
<dbReference type="EMBL" id="CP092876">
    <property type="protein sequence ID" value="UYV76475.1"/>
    <property type="molecule type" value="Genomic_DNA"/>
</dbReference>
<evidence type="ECO:0000256" key="2">
    <source>
        <dbReference type="ARBA" id="ARBA00022679"/>
    </source>
</evidence>
<dbReference type="Pfam" id="PF00583">
    <property type="entry name" value="Acetyltransf_1"/>
    <property type="match status" value="1"/>
</dbReference>
<keyword evidence="3" id="KW-0159">Chromosome partition</keyword>
<sequence length="205" mass="23449">MLDVFTPLCRYPDIWYHDITSSSRFFALAAVHHLQILGLIVAEIRPQTTCNPEDQGLLAPHFTKSTQVAYILTLGVVVQFRRNGIATLLLDSLISHLTSDSASGCKAIYLHVLTGNTAAIQFYERRNFRLHSYLPFYYSVHGTAQDGFSYVLYINGGHPPWTLLYPLFQHEIVNKVFYKYSQCAYISWCHLFLSYLKAMIIMVDS</sequence>
<dbReference type="Proteomes" id="UP001235939">
    <property type="component" value="Chromosome 14"/>
</dbReference>
<dbReference type="EC" id="2.3.1.259" evidence="7"/>
<keyword evidence="4" id="KW-0156">Chromatin regulator</keyword>
<evidence type="ECO:0000256" key="7">
    <source>
        <dbReference type="ARBA" id="ARBA00026111"/>
    </source>
</evidence>
<accession>A0ABY6L9P5</accession>
<dbReference type="InterPro" id="IPR000182">
    <property type="entry name" value="GNAT_dom"/>
</dbReference>
<dbReference type="CDD" id="cd04301">
    <property type="entry name" value="NAT_SF"/>
    <property type="match status" value="1"/>
</dbReference>
<dbReference type="PROSITE" id="PS51186">
    <property type="entry name" value="GNAT"/>
    <property type="match status" value="1"/>
</dbReference>
<evidence type="ECO:0000256" key="3">
    <source>
        <dbReference type="ARBA" id="ARBA00022829"/>
    </source>
</evidence>
<gene>
    <name evidence="12" type="ORF">LAZ67_14000502</name>
</gene>
<dbReference type="Gene3D" id="3.40.630.30">
    <property type="match status" value="1"/>
</dbReference>
<evidence type="ECO:0000259" key="11">
    <source>
        <dbReference type="PROSITE" id="PS51186"/>
    </source>
</evidence>
<proteinExistence type="inferred from homology"/>
<reference evidence="12 13" key="1">
    <citation type="submission" date="2022-01" db="EMBL/GenBank/DDBJ databases">
        <title>A chromosomal length assembly of Cordylochernes scorpioides.</title>
        <authorList>
            <person name="Zeh D."/>
            <person name="Zeh J."/>
        </authorList>
    </citation>
    <scope>NUCLEOTIDE SEQUENCE [LARGE SCALE GENOMIC DNA]</scope>
    <source>
        <strain evidence="12">IN4F17</strain>
        <tissue evidence="12">Whole Body</tissue>
    </source>
</reference>
<dbReference type="PANTHER" id="PTHR14744:SF15">
    <property type="entry name" value="N-ALPHA-ACETYLTRANSFERASE 60"/>
    <property type="match status" value="1"/>
</dbReference>
<dbReference type="PANTHER" id="PTHR14744">
    <property type="entry name" value="N-ALPHA-ACETYLTRANSFERASE 60"/>
    <property type="match status" value="1"/>
</dbReference>
<evidence type="ECO:0000256" key="9">
    <source>
        <dbReference type="ARBA" id="ARBA00048017"/>
    </source>
</evidence>
<evidence type="ECO:0000256" key="8">
    <source>
        <dbReference type="ARBA" id="ARBA00026144"/>
    </source>
</evidence>
<evidence type="ECO:0000256" key="6">
    <source>
        <dbReference type="ARBA" id="ARBA00025774"/>
    </source>
</evidence>